<dbReference type="Proteomes" id="UP001186041">
    <property type="component" value="Unassembled WGS sequence"/>
</dbReference>
<protein>
    <submittedName>
        <fullName evidence="1">Uncharacterized protein</fullName>
    </submittedName>
</protein>
<accession>A0AAE4VL29</accession>
<gene>
    <name evidence="1" type="ORF">R4485_34855</name>
</gene>
<dbReference type="EMBL" id="JAWLVV010000067">
    <property type="protein sequence ID" value="MDV7295340.1"/>
    <property type="molecule type" value="Genomic_DNA"/>
</dbReference>
<feature type="non-terminal residue" evidence="1">
    <location>
        <position position="79"/>
    </location>
</feature>
<comment type="caution">
    <text evidence="1">The sequence shown here is derived from an EMBL/GenBank/DDBJ whole genome shotgun (WGS) entry which is preliminary data.</text>
</comment>
<proteinExistence type="predicted"/>
<sequence>MRFVDIVSDCLLGMLHQFGYLLIPFHHLDEVVLLCGELVGVFSGLIAGSSGSPTQPAPTVERLGTFALPWIQRPKRQLL</sequence>
<evidence type="ECO:0000313" key="1">
    <source>
        <dbReference type="EMBL" id="MDV7295340.1"/>
    </source>
</evidence>
<organism evidence="1 2">
    <name type="scientific">Mycolicibacterium fortuitum</name>
    <name type="common">Mycobacterium fortuitum</name>
    <dbReference type="NCBI Taxonomy" id="1766"/>
    <lineage>
        <taxon>Bacteria</taxon>
        <taxon>Bacillati</taxon>
        <taxon>Actinomycetota</taxon>
        <taxon>Actinomycetes</taxon>
        <taxon>Mycobacteriales</taxon>
        <taxon>Mycobacteriaceae</taxon>
        <taxon>Mycolicibacterium</taxon>
    </lineage>
</organism>
<reference evidence="1" key="1">
    <citation type="submission" date="2023-10" db="EMBL/GenBank/DDBJ databases">
        <title>Mycolicibacterium fortuitum clinical isolates causing pulmonary infections in humans.</title>
        <authorList>
            <person name="Mejia-Ponce P.M."/>
            <person name="Zenteno-Cuevas R."/>
            <person name="Licona-Cassani C."/>
        </authorList>
    </citation>
    <scope>NUCLEOTIDE SEQUENCE</scope>
    <source>
        <strain evidence="1">M8</strain>
    </source>
</reference>
<dbReference type="AlphaFoldDB" id="A0AAE4VL29"/>
<evidence type="ECO:0000313" key="2">
    <source>
        <dbReference type="Proteomes" id="UP001186041"/>
    </source>
</evidence>
<name>A0AAE4VL29_MYCFO</name>
<dbReference type="RefSeq" id="WP_317722901.1">
    <property type="nucleotide sequence ID" value="NZ_JAWLVK010000059.1"/>
</dbReference>